<keyword evidence="3" id="KW-1185">Reference proteome</keyword>
<evidence type="ECO:0000313" key="2">
    <source>
        <dbReference type="EMBL" id="SEU20071.1"/>
    </source>
</evidence>
<dbReference type="AlphaFoldDB" id="A0A1I0K9N2"/>
<name>A0A1I0K9N2_9BACT</name>
<dbReference type="Pfam" id="PF15579">
    <property type="entry name" value="Imm52"/>
    <property type="match status" value="1"/>
</dbReference>
<feature type="domain" description="Immunity protein 52" evidence="1">
    <location>
        <begin position="4"/>
        <end position="240"/>
    </location>
</feature>
<reference evidence="3" key="1">
    <citation type="submission" date="2016-10" db="EMBL/GenBank/DDBJ databases">
        <authorList>
            <person name="Varghese N."/>
            <person name="Submissions S."/>
        </authorList>
    </citation>
    <scope>NUCLEOTIDE SEQUENCE [LARGE SCALE GENOMIC DNA]</scope>
    <source>
        <strain evidence="3">DSM 16858</strain>
    </source>
</reference>
<dbReference type="InterPro" id="IPR028969">
    <property type="entry name" value="Imm52"/>
</dbReference>
<dbReference type="RefSeq" id="WP_342742533.1">
    <property type="nucleotide sequence ID" value="NZ_FOIJ01000009.1"/>
</dbReference>
<sequence length="243" mass="27125">MLDSCYVGAYWPSRRESLDECTQRVSLFLRMLDQLAPSWTQWYHADKSSRNPEGIPVQTDAPEALKTLLLQGMNRATTNKSAIPELGFGFRIWNQSPDNQSTRLHIRCGGDSDAVENMCLMTPPSEGELSEHMADTPLLAQVLECMATAWDPDWGVVSTNLTLNLIPTTQEDETRVGWVTYISRRRGTVPPLPAPVEIRPVGTLGMVIILTPERFSASNPEHIALGRRVRELLERAGLLRQAG</sequence>
<dbReference type="EMBL" id="FOIJ01000009">
    <property type="protein sequence ID" value="SEU20071.1"/>
    <property type="molecule type" value="Genomic_DNA"/>
</dbReference>
<dbReference type="Proteomes" id="UP000199181">
    <property type="component" value="Unassembled WGS sequence"/>
</dbReference>
<gene>
    <name evidence="2" type="ORF">SAMN05443639_109284</name>
</gene>
<evidence type="ECO:0000259" key="1">
    <source>
        <dbReference type="Pfam" id="PF15579"/>
    </source>
</evidence>
<evidence type="ECO:0000313" key="3">
    <source>
        <dbReference type="Proteomes" id="UP000199181"/>
    </source>
</evidence>
<accession>A0A1I0K9N2</accession>
<protein>
    <submittedName>
        <fullName evidence="2">Immunity protein 52</fullName>
    </submittedName>
</protein>
<proteinExistence type="predicted"/>
<organism evidence="2 3">
    <name type="scientific">Stigmatella erecta</name>
    <dbReference type="NCBI Taxonomy" id="83460"/>
    <lineage>
        <taxon>Bacteria</taxon>
        <taxon>Pseudomonadati</taxon>
        <taxon>Myxococcota</taxon>
        <taxon>Myxococcia</taxon>
        <taxon>Myxococcales</taxon>
        <taxon>Cystobacterineae</taxon>
        <taxon>Archangiaceae</taxon>
        <taxon>Stigmatella</taxon>
    </lineage>
</organism>